<comment type="caution">
    <text evidence="4">The sequence shown here is derived from an EMBL/GenBank/DDBJ whole genome shotgun (WGS) entry which is preliminary data.</text>
</comment>
<dbReference type="CDD" id="cd00118">
    <property type="entry name" value="LysM"/>
    <property type="match status" value="1"/>
</dbReference>
<keyword evidence="2" id="KW-0732">Signal</keyword>
<dbReference type="Pfam" id="PF04773">
    <property type="entry name" value="FecR"/>
    <property type="match status" value="1"/>
</dbReference>
<dbReference type="InterPro" id="IPR018392">
    <property type="entry name" value="LysM"/>
</dbReference>
<protein>
    <submittedName>
        <fullName evidence="4">FecR domain-containing protein</fullName>
    </submittedName>
</protein>
<accession>A0ABU5HFV7</accession>
<dbReference type="PROSITE" id="PS51782">
    <property type="entry name" value="LYSM"/>
    <property type="match status" value="1"/>
</dbReference>
<feature type="chain" id="PRO_5047023362" evidence="2">
    <location>
        <begin position="25"/>
        <end position="514"/>
    </location>
</feature>
<dbReference type="InterPro" id="IPR013783">
    <property type="entry name" value="Ig-like_fold"/>
</dbReference>
<dbReference type="Gene3D" id="2.60.120.1440">
    <property type="match status" value="1"/>
</dbReference>
<evidence type="ECO:0000259" key="3">
    <source>
        <dbReference type="PROSITE" id="PS51782"/>
    </source>
</evidence>
<dbReference type="Proteomes" id="UP001291309">
    <property type="component" value="Unassembled WGS sequence"/>
</dbReference>
<feature type="signal peptide" evidence="2">
    <location>
        <begin position="1"/>
        <end position="24"/>
    </location>
</feature>
<keyword evidence="5" id="KW-1185">Reference proteome</keyword>
<dbReference type="RefSeq" id="WP_321551048.1">
    <property type="nucleotide sequence ID" value="NZ_JAXIVS010000019.1"/>
</dbReference>
<evidence type="ECO:0000256" key="2">
    <source>
        <dbReference type="SAM" id="SignalP"/>
    </source>
</evidence>
<gene>
    <name evidence="4" type="ORF">SYV04_38470</name>
</gene>
<reference evidence="4 5" key="1">
    <citation type="submission" date="2023-12" db="EMBL/GenBank/DDBJ databases">
        <title>the genome sequence of Hyalangium sp. s54d21.</title>
        <authorList>
            <person name="Zhang X."/>
        </authorList>
    </citation>
    <scope>NUCLEOTIDE SEQUENCE [LARGE SCALE GENOMIC DNA]</scope>
    <source>
        <strain evidence="5">s54d21</strain>
    </source>
</reference>
<name>A0ABU5HFV7_9BACT</name>
<organism evidence="4 5">
    <name type="scientific">Hyalangium rubrum</name>
    <dbReference type="NCBI Taxonomy" id="3103134"/>
    <lineage>
        <taxon>Bacteria</taxon>
        <taxon>Pseudomonadati</taxon>
        <taxon>Myxococcota</taxon>
        <taxon>Myxococcia</taxon>
        <taxon>Myxococcales</taxon>
        <taxon>Cystobacterineae</taxon>
        <taxon>Archangiaceae</taxon>
        <taxon>Hyalangium</taxon>
    </lineage>
</organism>
<evidence type="ECO:0000256" key="1">
    <source>
        <dbReference type="SAM" id="MobiDB-lite"/>
    </source>
</evidence>
<feature type="region of interest" description="Disordered" evidence="1">
    <location>
        <begin position="232"/>
        <end position="256"/>
    </location>
</feature>
<dbReference type="InterPro" id="IPR006860">
    <property type="entry name" value="FecR"/>
</dbReference>
<proteinExistence type="predicted"/>
<evidence type="ECO:0000313" key="4">
    <source>
        <dbReference type="EMBL" id="MDY7232338.1"/>
    </source>
</evidence>
<dbReference type="Gene3D" id="2.60.40.10">
    <property type="entry name" value="Immunoglobulins"/>
    <property type="match status" value="1"/>
</dbReference>
<evidence type="ECO:0000313" key="5">
    <source>
        <dbReference type="Proteomes" id="UP001291309"/>
    </source>
</evidence>
<dbReference type="EMBL" id="JAXIVS010000019">
    <property type="protein sequence ID" value="MDY7232338.1"/>
    <property type="molecule type" value="Genomic_DNA"/>
</dbReference>
<feature type="domain" description="LysM" evidence="3">
    <location>
        <begin position="33"/>
        <end position="81"/>
    </location>
</feature>
<sequence>MPCGRAAERVLGLGLLLLATVVGAAEPEGPSEDFIVVQPGDTCQLLGQRLWGTPDGYRQLHALNALKNAHPPLVPGMRLRIRPEPEAHLTYVKPDVNTRPPQEPQWKPGRQGEALYRLYQVNTLRGAGAEVTLKDTSKLQLRENALVVIYGAPQATPKEPERKSGGVELVQGDLRMRLAALRGESLPLETPSAQVAATGQDVFVSVDEQRMSRVAVFDGKAQVSAKGARVEVPGGNGTRVEQGKAPEPPRPLLPAPAWSTPGVREVLLALGGTPQFHPLKWQPVPGAVSYRAVLAKDEGLNDLVAQAAPTSEVTATFETTALAPGRYYARVQAVDALGLPGMPSAPRKVEVVAVKVERGEAQDPVRVKGRGQVKLSVDPAAGMALRVKGKAVGTEAVMLAPGIHTVDAVGVLRPVSVEVQPSVSAEVTLRPEGDRFQLEVNARPTEAGAPPIADGAVMVSGLEGSTVSNLVRKSETRWEATVAPVKAGARLRAAVEVKAYGEAVGRANAEAEAR</sequence>